<evidence type="ECO:0000313" key="7">
    <source>
        <dbReference type="Proteomes" id="UP000324800"/>
    </source>
</evidence>
<evidence type="ECO:0000256" key="1">
    <source>
        <dbReference type="ARBA" id="ARBA00022670"/>
    </source>
</evidence>
<dbReference type="PANTHER" id="PTHR46143:SF1">
    <property type="entry name" value="CALPAIN-7"/>
    <property type="match status" value="1"/>
</dbReference>
<evidence type="ECO:0000256" key="2">
    <source>
        <dbReference type="ARBA" id="ARBA00022801"/>
    </source>
</evidence>
<gene>
    <name evidence="6" type="ORF">EZS28_052812</name>
</gene>
<dbReference type="InterPro" id="IPR038765">
    <property type="entry name" value="Papain-like_cys_pep_sf"/>
</dbReference>
<comment type="caution">
    <text evidence="6">The sequence shown here is derived from an EMBL/GenBank/DDBJ whole genome shotgun (WGS) entry which is preliminary data.</text>
</comment>
<accession>A0A5J4RW29</accession>
<dbReference type="InterPro" id="IPR001300">
    <property type="entry name" value="Peptidase_C2_calpain_cat"/>
</dbReference>
<reference evidence="6 7" key="1">
    <citation type="submission" date="2019-03" db="EMBL/GenBank/DDBJ databases">
        <title>Single cell metagenomics reveals metabolic interactions within the superorganism composed of flagellate Streblomastix strix and complex community of Bacteroidetes bacteria on its surface.</title>
        <authorList>
            <person name="Treitli S.C."/>
            <person name="Kolisko M."/>
            <person name="Husnik F."/>
            <person name="Keeling P."/>
            <person name="Hampl V."/>
        </authorList>
    </citation>
    <scope>NUCLEOTIDE SEQUENCE [LARGE SCALE GENOMIC DNA]</scope>
    <source>
        <strain evidence="6">ST1C</strain>
    </source>
</reference>
<organism evidence="6 7">
    <name type="scientific">Streblomastix strix</name>
    <dbReference type="NCBI Taxonomy" id="222440"/>
    <lineage>
        <taxon>Eukaryota</taxon>
        <taxon>Metamonada</taxon>
        <taxon>Preaxostyla</taxon>
        <taxon>Oxymonadida</taxon>
        <taxon>Streblomastigidae</taxon>
        <taxon>Streblomastix</taxon>
    </lineage>
</organism>
<keyword evidence="2" id="KW-0378">Hydrolase</keyword>
<dbReference type="EMBL" id="SNRW01041465">
    <property type="protein sequence ID" value="KAA6337191.1"/>
    <property type="molecule type" value="Genomic_DNA"/>
</dbReference>
<dbReference type="PANTHER" id="PTHR46143">
    <property type="entry name" value="CALPAIN-7"/>
    <property type="match status" value="1"/>
</dbReference>
<evidence type="ECO:0000313" key="6">
    <source>
        <dbReference type="EMBL" id="KAA6337191.1"/>
    </source>
</evidence>
<name>A0A5J4RW29_9EUKA</name>
<keyword evidence="3" id="KW-0788">Thiol protease</keyword>
<dbReference type="Proteomes" id="UP000324800">
    <property type="component" value="Unassembled WGS sequence"/>
</dbReference>
<comment type="caution">
    <text evidence="4">Lacks conserved residue(s) required for the propagation of feature annotation.</text>
</comment>
<feature type="domain" description="Calpain catalytic" evidence="5">
    <location>
        <begin position="78"/>
        <end position="225"/>
    </location>
</feature>
<dbReference type="GO" id="GO:0004198">
    <property type="term" value="F:calcium-dependent cysteine-type endopeptidase activity"/>
    <property type="evidence" value="ECO:0007669"/>
    <property type="project" value="InterPro"/>
</dbReference>
<dbReference type="OrthoDB" id="167576at2759"/>
<feature type="non-terminal residue" evidence="6">
    <location>
        <position position="1"/>
    </location>
</feature>
<evidence type="ECO:0000259" key="5">
    <source>
        <dbReference type="PROSITE" id="PS50203"/>
    </source>
</evidence>
<evidence type="ECO:0000256" key="4">
    <source>
        <dbReference type="PROSITE-ProRule" id="PRU00239"/>
    </source>
</evidence>
<dbReference type="InterPro" id="IPR051297">
    <property type="entry name" value="PalB/RIM13"/>
</dbReference>
<dbReference type="PROSITE" id="PS50203">
    <property type="entry name" value="CALPAIN_CAT"/>
    <property type="match status" value="1"/>
</dbReference>
<proteinExistence type="predicted"/>
<feature type="non-terminal residue" evidence="6">
    <location>
        <position position="225"/>
    </location>
</feature>
<dbReference type="GO" id="GO:0006508">
    <property type="term" value="P:proteolysis"/>
    <property type="evidence" value="ECO:0007669"/>
    <property type="project" value="UniProtKB-KW"/>
</dbReference>
<keyword evidence="1" id="KW-0645">Protease</keyword>
<dbReference type="SUPFAM" id="SSF54001">
    <property type="entry name" value="Cysteine proteinases"/>
    <property type="match status" value="1"/>
</dbReference>
<dbReference type="AlphaFoldDB" id="A0A5J4RW29"/>
<sequence>GNLFRHIGYVNLLPDYQYEQYIPHPYYHRTPYFPHKKGSNTISDVINDGRSTFRIVNKGAEFTSFEQEAKRVIELSTNFHSHSFPQWESINPLHVNNSRNPCFSAERPYQCENLRRNANQETLRPQEIYNIDPSELVIFGNGDMNCVKQGQIQDSQLISSLIVMRHMETKLGQSLIKDKIYPQDNNGNALYNPNGQYRLKIHINGTWRMSEIDDQLRCETLEDWQ</sequence>
<evidence type="ECO:0000256" key="3">
    <source>
        <dbReference type="ARBA" id="ARBA00022807"/>
    </source>
</evidence>
<protein>
    <recommendedName>
        <fullName evidence="5">Calpain catalytic domain-containing protein</fullName>
    </recommendedName>
</protein>